<evidence type="ECO:0000256" key="1">
    <source>
        <dbReference type="SAM" id="SignalP"/>
    </source>
</evidence>
<proteinExistence type="predicted"/>
<comment type="caution">
    <text evidence="2">The sequence shown here is derived from an EMBL/GenBank/DDBJ whole genome shotgun (WGS) entry which is preliminary data.</text>
</comment>
<evidence type="ECO:0000313" key="2">
    <source>
        <dbReference type="EMBL" id="MBM6856415.1"/>
    </source>
</evidence>
<feature type="chain" id="PRO_5041451863" evidence="1">
    <location>
        <begin position="20"/>
        <end position="375"/>
    </location>
</feature>
<keyword evidence="1" id="KW-0732">Signal</keyword>
<sequence>MKYALFLLFSLCACLQGSAQQVEFKTFIYTSNDLGEEIARHSELVNRKDRGYLGDLFNASKESLKGIASGYVTSFIDLGVNAIGSLLTRNARLKEEWEETVKAENIYKTKISTVSEINDFYKEASFEGAMDPKGMRFDGIGCLRLEDNDTVFYLSCHIDRSKIDRIVKHSKFELVLDTLIVSPTHSNLPNTYLDLPYSFAERDNFTLSMNIKLISSWMNEIVQLQKNQELGAFVLNVPVDPEELDEKGFLRYVRNRNDEPVYKIVGESFIVPRSYMGYRDKDDNYKNIWGTGEYKLEIELKETCDVTEQYRENWKKDRKRRKKLMEKESIWENGWQTISNQRWDELAQSWVITTLQAPAGIITKDVIDKLGLAPE</sequence>
<dbReference type="RefSeq" id="WP_204970928.1">
    <property type="nucleotide sequence ID" value="NZ_JAAZTS010000002.1"/>
</dbReference>
<gene>
    <name evidence="2" type="ORF">H6D15_02140</name>
</gene>
<dbReference type="Proteomes" id="UP000698924">
    <property type="component" value="Unassembled WGS sequence"/>
</dbReference>
<protein>
    <submittedName>
        <fullName evidence="2">Uncharacterized protein</fullName>
    </submittedName>
</protein>
<organism evidence="2 3">
    <name type="scientific">Caecibacteroides pullorum</name>
    <dbReference type="NCBI Taxonomy" id="2725562"/>
    <lineage>
        <taxon>Bacteria</taxon>
        <taxon>Pseudomonadati</taxon>
        <taxon>Bacteroidota</taxon>
        <taxon>Bacteroidia</taxon>
        <taxon>Bacteroidales</taxon>
        <taxon>Bacteroidaceae</taxon>
        <taxon>Caecibacteroides</taxon>
    </lineage>
</organism>
<feature type="signal peptide" evidence="1">
    <location>
        <begin position="1"/>
        <end position="19"/>
    </location>
</feature>
<keyword evidence="3" id="KW-1185">Reference proteome</keyword>
<accession>A0AA40ZRV0</accession>
<name>A0AA40ZRV0_9BACT</name>
<dbReference type="AlphaFoldDB" id="A0AA40ZRV0"/>
<reference evidence="2 3" key="1">
    <citation type="journal article" date="2021" name="Sci. Rep.">
        <title>The distribution of antibiotic resistance genes in chicken gut microbiota commensals.</title>
        <authorList>
            <person name="Juricova H."/>
            <person name="Matiasovicova J."/>
            <person name="Kubasova T."/>
            <person name="Cejkova D."/>
            <person name="Rychlik I."/>
        </authorList>
    </citation>
    <scope>NUCLEOTIDE SEQUENCE [LARGE SCALE GENOMIC DNA]</scope>
    <source>
        <strain evidence="2 3">An421</strain>
    </source>
</reference>
<dbReference type="EMBL" id="JACJMO010000002">
    <property type="protein sequence ID" value="MBM6856415.1"/>
    <property type="molecule type" value="Genomic_DNA"/>
</dbReference>
<evidence type="ECO:0000313" key="3">
    <source>
        <dbReference type="Proteomes" id="UP000698924"/>
    </source>
</evidence>